<keyword evidence="4" id="KW-1185">Reference proteome</keyword>
<gene>
    <name evidence="3" type="ORF">WMO23_06735</name>
</gene>
<organism evidence="3 4">
    <name type="scientific">Megasphaera intestinihominis</name>
    <dbReference type="NCBI Taxonomy" id="3133159"/>
    <lineage>
        <taxon>Bacteria</taxon>
        <taxon>Bacillati</taxon>
        <taxon>Bacillota</taxon>
        <taxon>Negativicutes</taxon>
        <taxon>Veillonellales</taxon>
        <taxon>Veillonellaceae</taxon>
        <taxon>Megasphaera</taxon>
    </lineage>
</organism>
<evidence type="ECO:0000313" key="4">
    <source>
        <dbReference type="Proteomes" id="UP001433088"/>
    </source>
</evidence>
<dbReference type="PANTHER" id="PTHR46558">
    <property type="entry name" value="TRACRIPTIONAL REGULATORY PROTEIN-RELATED-RELATED"/>
    <property type="match status" value="1"/>
</dbReference>
<reference evidence="3 4" key="1">
    <citation type="submission" date="2024-03" db="EMBL/GenBank/DDBJ databases">
        <title>Human intestinal bacterial collection.</title>
        <authorList>
            <person name="Pauvert C."/>
            <person name="Hitch T.C.A."/>
            <person name="Clavel T."/>
        </authorList>
    </citation>
    <scope>NUCLEOTIDE SEQUENCE [LARGE SCALE GENOMIC DNA]</scope>
    <source>
        <strain evidence="3 4">CLA-AA-H81</strain>
    </source>
</reference>
<sequence>MDFKGNLKRLRESRGLTRVEIAKRLNMTPAAYGAYELGKREPKFDKLCEIADLLHASIDDLLGYVPHNDANRIAKIVIEMANGQSPHG</sequence>
<dbReference type="PROSITE" id="PS50943">
    <property type="entry name" value="HTH_CROC1"/>
    <property type="match status" value="1"/>
</dbReference>
<dbReference type="EMBL" id="JBBMEU010000033">
    <property type="protein sequence ID" value="MEQ2422428.1"/>
    <property type="molecule type" value="Genomic_DNA"/>
</dbReference>
<evidence type="ECO:0000313" key="3">
    <source>
        <dbReference type="EMBL" id="MEQ2422428.1"/>
    </source>
</evidence>
<dbReference type="Gene3D" id="1.10.260.40">
    <property type="entry name" value="lambda repressor-like DNA-binding domains"/>
    <property type="match status" value="1"/>
</dbReference>
<keyword evidence="1" id="KW-0238">DNA-binding</keyword>
<dbReference type="InterPro" id="IPR010982">
    <property type="entry name" value="Lambda_DNA-bd_dom_sf"/>
</dbReference>
<dbReference type="SUPFAM" id="SSF47413">
    <property type="entry name" value="lambda repressor-like DNA-binding domains"/>
    <property type="match status" value="1"/>
</dbReference>
<protein>
    <submittedName>
        <fullName evidence="3">Helix-turn-helix transcriptional regulator</fullName>
    </submittedName>
</protein>
<dbReference type="SMART" id="SM00530">
    <property type="entry name" value="HTH_XRE"/>
    <property type="match status" value="1"/>
</dbReference>
<accession>A0ABV1CWA3</accession>
<dbReference type="CDD" id="cd00093">
    <property type="entry name" value="HTH_XRE"/>
    <property type="match status" value="1"/>
</dbReference>
<name>A0ABV1CWA3_9FIRM</name>
<dbReference type="PANTHER" id="PTHR46558:SF14">
    <property type="entry name" value="HTH-TYPE TRANSCRIPTIONAL REGULATOR ANSR"/>
    <property type="match status" value="1"/>
</dbReference>
<evidence type="ECO:0000256" key="1">
    <source>
        <dbReference type="ARBA" id="ARBA00023125"/>
    </source>
</evidence>
<dbReference type="InterPro" id="IPR001387">
    <property type="entry name" value="Cro/C1-type_HTH"/>
</dbReference>
<dbReference type="RefSeq" id="WP_349173582.1">
    <property type="nucleotide sequence ID" value="NZ_JBBMEU010000033.1"/>
</dbReference>
<feature type="domain" description="HTH cro/C1-type" evidence="2">
    <location>
        <begin position="7"/>
        <end position="61"/>
    </location>
</feature>
<comment type="caution">
    <text evidence="3">The sequence shown here is derived from an EMBL/GenBank/DDBJ whole genome shotgun (WGS) entry which is preliminary data.</text>
</comment>
<dbReference type="Pfam" id="PF01381">
    <property type="entry name" value="HTH_3"/>
    <property type="match status" value="1"/>
</dbReference>
<evidence type="ECO:0000259" key="2">
    <source>
        <dbReference type="PROSITE" id="PS50943"/>
    </source>
</evidence>
<dbReference type="Proteomes" id="UP001433088">
    <property type="component" value="Unassembled WGS sequence"/>
</dbReference>
<proteinExistence type="predicted"/>